<evidence type="ECO:0000256" key="2">
    <source>
        <dbReference type="ARBA" id="ARBA00023136"/>
    </source>
</evidence>
<dbReference type="EMBL" id="JAIWYP010000006">
    <property type="protein sequence ID" value="KAH3810143.1"/>
    <property type="molecule type" value="Genomic_DNA"/>
</dbReference>
<protein>
    <recommendedName>
        <fullName evidence="7">Ig-like domain-containing protein</fullName>
    </recommendedName>
</protein>
<dbReference type="PROSITE" id="PS50835">
    <property type="entry name" value="IG_LIKE"/>
    <property type="match status" value="3"/>
</dbReference>
<dbReference type="PANTHER" id="PTHR11640:SF31">
    <property type="entry name" value="IRREGULAR CHIASM C-ROUGHEST PROTEIN-RELATED"/>
    <property type="match status" value="1"/>
</dbReference>
<keyword evidence="4" id="KW-0325">Glycoprotein</keyword>
<evidence type="ECO:0000256" key="5">
    <source>
        <dbReference type="ARBA" id="ARBA00023319"/>
    </source>
</evidence>
<evidence type="ECO:0000256" key="6">
    <source>
        <dbReference type="SAM" id="SignalP"/>
    </source>
</evidence>
<dbReference type="SUPFAM" id="SSF48726">
    <property type="entry name" value="Immunoglobulin"/>
    <property type="match status" value="3"/>
</dbReference>
<dbReference type="InterPro" id="IPR007110">
    <property type="entry name" value="Ig-like_dom"/>
</dbReference>
<sequence length="344" mass="37636">MVLLMLLIGSDTSYSCDVSLTTERTTVELGSRVAMTCKVCPGNSIVKINLTGMQIADYWKPLNFYSVTNTSAYSISTDILNNISHIYLTVLSLTKDQAGTYTCQIVGTQNQSSVTLLYAVPVNYVEMIPRDKVSLLNNVTTNMFSCTSSTGRPTPVIRWYTDNKTPGYYADDSDITTLASSITNSSASGDTTTSHLTFTPSTDDHGQMLYCNVSNGYGQIMSNTTPLIEILRLPSKPVIFHNANLVNGSITVMENKTLSLNCVSEGNPNPTITWITPSFSRSTPVLTITNIQTNDTGMYTCRANSTLSPTNSIPFENNITTLLSTEVISFFSSTASSRMQDWKF</sequence>
<keyword evidence="9" id="KW-1185">Reference proteome</keyword>
<dbReference type="Pfam" id="PF13927">
    <property type="entry name" value="Ig_3"/>
    <property type="match status" value="1"/>
</dbReference>
<keyword evidence="3" id="KW-1015">Disulfide bond</keyword>
<keyword evidence="6" id="KW-0732">Signal</keyword>
<evidence type="ECO:0000313" key="8">
    <source>
        <dbReference type="EMBL" id="KAH3810143.1"/>
    </source>
</evidence>
<dbReference type="Pfam" id="PF08205">
    <property type="entry name" value="C2-set_2"/>
    <property type="match status" value="1"/>
</dbReference>
<dbReference type="Proteomes" id="UP000828390">
    <property type="component" value="Unassembled WGS sequence"/>
</dbReference>
<dbReference type="GO" id="GO:0098609">
    <property type="term" value="P:cell-cell adhesion"/>
    <property type="evidence" value="ECO:0007669"/>
    <property type="project" value="TreeGrafter"/>
</dbReference>
<dbReference type="GO" id="GO:0005911">
    <property type="term" value="C:cell-cell junction"/>
    <property type="evidence" value="ECO:0007669"/>
    <property type="project" value="TreeGrafter"/>
</dbReference>
<comment type="subcellular location">
    <subcellularLocation>
        <location evidence="1">Membrane</location>
        <topology evidence="1">Single-pass type I membrane protein</topology>
    </subcellularLocation>
</comment>
<dbReference type="InterPro" id="IPR013162">
    <property type="entry name" value="CD80_C2-set"/>
</dbReference>
<feature type="domain" description="Ig-like" evidence="7">
    <location>
        <begin position="121"/>
        <end position="229"/>
    </location>
</feature>
<feature type="domain" description="Ig-like" evidence="7">
    <location>
        <begin position="16"/>
        <end position="115"/>
    </location>
</feature>
<reference evidence="8" key="2">
    <citation type="submission" date="2020-11" db="EMBL/GenBank/DDBJ databases">
        <authorList>
            <person name="McCartney M.A."/>
            <person name="Auch B."/>
            <person name="Kono T."/>
            <person name="Mallez S."/>
            <person name="Becker A."/>
            <person name="Gohl D.M."/>
            <person name="Silverstein K.A.T."/>
            <person name="Koren S."/>
            <person name="Bechman K.B."/>
            <person name="Herman A."/>
            <person name="Abrahante J.E."/>
            <person name="Garbe J."/>
        </authorList>
    </citation>
    <scope>NUCLEOTIDE SEQUENCE</scope>
    <source>
        <strain evidence="8">Duluth1</strain>
        <tissue evidence="8">Whole animal</tissue>
    </source>
</reference>
<dbReference type="InterPro" id="IPR013783">
    <property type="entry name" value="Ig-like_fold"/>
</dbReference>
<dbReference type="InterPro" id="IPR003598">
    <property type="entry name" value="Ig_sub2"/>
</dbReference>
<reference evidence="8" key="1">
    <citation type="journal article" date="2019" name="bioRxiv">
        <title>The Genome of the Zebra Mussel, Dreissena polymorpha: A Resource for Invasive Species Research.</title>
        <authorList>
            <person name="McCartney M.A."/>
            <person name="Auch B."/>
            <person name="Kono T."/>
            <person name="Mallez S."/>
            <person name="Zhang Y."/>
            <person name="Obille A."/>
            <person name="Becker A."/>
            <person name="Abrahante J.E."/>
            <person name="Garbe J."/>
            <person name="Badalamenti J.P."/>
            <person name="Herman A."/>
            <person name="Mangelson H."/>
            <person name="Liachko I."/>
            <person name="Sullivan S."/>
            <person name="Sone E.D."/>
            <person name="Koren S."/>
            <person name="Silverstein K.A.T."/>
            <person name="Beckman K.B."/>
            <person name="Gohl D.M."/>
        </authorList>
    </citation>
    <scope>NUCLEOTIDE SEQUENCE</scope>
    <source>
        <strain evidence="8">Duluth1</strain>
        <tissue evidence="8">Whole animal</tissue>
    </source>
</reference>
<evidence type="ECO:0000256" key="4">
    <source>
        <dbReference type="ARBA" id="ARBA00023180"/>
    </source>
</evidence>
<keyword evidence="2" id="KW-0472">Membrane</keyword>
<dbReference type="SMART" id="SM00409">
    <property type="entry name" value="IG"/>
    <property type="match status" value="3"/>
</dbReference>
<dbReference type="InterPro" id="IPR003599">
    <property type="entry name" value="Ig_sub"/>
</dbReference>
<feature type="signal peptide" evidence="6">
    <location>
        <begin position="1"/>
        <end position="15"/>
    </location>
</feature>
<proteinExistence type="predicted"/>
<organism evidence="8 9">
    <name type="scientific">Dreissena polymorpha</name>
    <name type="common">Zebra mussel</name>
    <name type="synonym">Mytilus polymorpha</name>
    <dbReference type="NCBI Taxonomy" id="45954"/>
    <lineage>
        <taxon>Eukaryota</taxon>
        <taxon>Metazoa</taxon>
        <taxon>Spiralia</taxon>
        <taxon>Lophotrochozoa</taxon>
        <taxon>Mollusca</taxon>
        <taxon>Bivalvia</taxon>
        <taxon>Autobranchia</taxon>
        <taxon>Heteroconchia</taxon>
        <taxon>Euheterodonta</taxon>
        <taxon>Imparidentia</taxon>
        <taxon>Neoheterodontei</taxon>
        <taxon>Myida</taxon>
        <taxon>Dreissenoidea</taxon>
        <taxon>Dreissenidae</taxon>
        <taxon>Dreissena</taxon>
    </lineage>
</organism>
<keyword evidence="5" id="KW-0393">Immunoglobulin domain</keyword>
<dbReference type="SMART" id="SM00408">
    <property type="entry name" value="IGc2"/>
    <property type="match status" value="3"/>
</dbReference>
<dbReference type="PANTHER" id="PTHR11640">
    <property type="entry name" value="NEPHRIN"/>
    <property type="match status" value="1"/>
</dbReference>
<accession>A0A9D4G432</accession>
<evidence type="ECO:0000313" key="9">
    <source>
        <dbReference type="Proteomes" id="UP000828390"/>
    </source>
</evidence>
<dbReference type="GO" id="GO:0005886">
    <property type="term" value="C:plasma membrane"/>
    <property type="evidence" value="ECO:0007669"/>
    <property type="project" value="TreeGrafter"/>
</dbReference>
<evidence type="ECO:0000256" key="1">
    <source>
        <dbReference type="ARBA" id="ARBA00004479"/>
    </source>
</evidence>
<dbReference type="InterPro" id="IPR051275">
    <property type="entry name" value="Cell_adhesion_signaling"/>
</dbReference>
<dbReference type="GO" id="GO:0050839">
    <property type="term" value="F:cell adhesion molecule binding"/>
    <property type="evidence" value="ECO:0007669"/>
    <property type="project" value="TreeGrafter"/>
</dbReference>
<dbReference type="Gene3D" id="2.60.40.10">
    <property type="entry name" value="Immunoglobulins"/>
    <property type="match status" value="3"/>
</dbReference>
<comment type="caution">
    <text evidence="8">The sequence shown here is derived from an EMBL/GenBank/DDBJ whole genome shotgun (WGS) entry which is preliminary data.</text>
</comment>
<dbReference type="AlphaFoldDB" id="A0A9D4G432"/>
<gene>
    <name evidence="8" type="ORF">DPMN_138529</name>
</gene>
<feature type="domain" description="Ig-like" evidence="7">
    <location>
        <begin position="237"/>
        <end position="320"/>
    </location>
</feature>
<evidence type="ECO:0000256" key="3">
    <source>
        <dbReference type="ARBA" id="ARBA00023157"/>
    </source>
</evidence>
<dbReference type="InterPro" id="IPR036179">
    <property type="entry name" value="Ig-like_dom_sf"/>
</dbReference>
<evidence type="ECO:0000259" key="7">
    <source>
        <dbReference type="PROSITE" id="PS50835"/>
    </source>
</evidence>
<name>A0A9D4G432_DREPO</name>
<feature type="chain" id="PRO_5039007354" description="Ig-like domain-containing protein" evidence="6">
    <location>
        <begin position="16"/>
        <end position="344"/>
    </location>
</feature>